<feature type="compositionally biased region" description="Polar residues" evidence="1">
    <location>
        <begin position="24"/>
        <end position="40"/>
    </location>
</feature>
<feature type="region of interest" description="Disordered" evidence="1">
    <location>
        <begin position="16"/>
        <end position="60"/>
    </location>
</feature>
<organism evidence="2 3">
    <name type="scientific">Raoultella planticola</name>
    <name type="common">Klebsiella planticola</name>
    <dbReference type="NCBI Taxonomy" id="575"/>
    <lineage>
        <taxon>Bacteria</taxon>
        <taxon>Pseudomonadati</taxon>
        <taxon>Pseudomonadota</taxon>
        <taxon>Gammaproteobacteria</taxon>
        <taxon>Enterobacterales</taxon>
        <taxon>Enterobacteriaceae</taxon>
        <taxon>Klebsiella/Raoultella group</taxon>
        <taxon>Raoultella</taxon>
    </lineage>
</organism>
<protein>
    <submittedName>
        <fullName evidence="2">Uncharacterized protein</fullName>
    </submittedName>
</protein>
<gene>
    <name evidence="2" type="ORF">NCTC12998_06371</name>
</gene>
<name>A0A485CRQ5_RAOPL</name>
<feature type="compositionally biased region" description="Basic and acidic residues" evidence="1">
    <location>
        <begin position="47"/>
        <end position="60"/>
    </location>
</feature>
<dbReference type="EMBL" id="CAADJE010000033">
    <property type="protein sequence ID" value="VFS87428.1"/>
    <property type="molecule type" value="Genomic_DNA"/>
</dbReference>
<sequence length="60" mass="6554">MHKRVFQKGWTVTKSDNRVGVSPNPITQPVTDASGNNVSQVFLPHGKGLEDQPLRGDLKA</sequence>
<accession>A0A485CRQ5</accession>
<evidence type="ECO:0000313" key="2">
    <source>
        <dbReference type="EMBL" id="VFS87428.1"/>
    </source>
</evidence>
<dbReference type="Proteomes" id="UP000345637">
    <property type="component" value="Unassembled WGS sequence"/>
</dbReference>
<evidence type="ECO:0000313" key="3">
    <source>
        <dbReference type="Proteomes" id="UP000345637"/>
    </source>
</evidence>
<reference evidence="2 3" key="1">
    <citation type="submission" date="2019-03" db="EMBL/GenBank/DDBJ databases">
        <authorList>
            <consortium name="Pathogen Informatics"/>
        </authorList>
    </citation>
    <scope>NUCLEOTIDE SEQUENCE [LARGE SCALE GENOMIC DNA]</scope>
    <source>
        <strain evidence="2 3">NCTC12998</strain>
    </source>
</reference>
<dbReference type="AlphaFoldDB" id="A0A485CRQ5"/>
<proteinExistence type="predicted"/>
<evidence type="ECO:0000256" key="1">
    <source>
        <dbReference type="SAM" id="MobiDB-lite"/>
    </source>
</evidence>